<evidence type="ECO:0000313" key="8">
    <source>
        <dbReference type="EMBL" id="KAK4122120.1"/>
    </source>
</evidence>
<evidence type="ECO:0000256" key="5">
    <source>
        <dbReference type="ARBA" id="ARBA00022829"/>
    </source>
</evidence>
<sequence>MQQEDQRLVDAVYAHDRAWKQIASKRHIQQSLSGAQQTSKTQYLSMALNIMRARLFEYMVGEQAIKSAKAGSAPARKSGNVLWMSVVDGMLAQSFEM</sequence>
<comment type="caution">
    <text evidence="8">The sequence shown here is derived from an EMBL/GenBank/DDBJ whole genome shotgun (WGS) entry which is preliminary data.</text>
</comment>
<keyword evidence="4" id="KW-0498">Mitosis</keyword>
<proteinExistence type="inferred from homology"/>
<dbReference type="InterPro" id="IPR019440">
    <property type="entry name" value="MAU2"/>
</dbReference>
<keyword evidence="7" id="KW-0131">Cell cycle</keyword>
<dbReference type="Proteomes" id="UP001302602">
    <property type="component" value="Unassembled WGS sequence"/>
</dbReference>
<protein>
    <submittedName>
        <fullName evidence="8">Uncharacterized protein</fullName>
    </submittedName>
</protein>
<evidence type="ECO:0000313" key="9">
    <source>
        <dbReference type="Proteomes" id="UP001302602"/>
    </source>
</evidence>
<reference evidence="8" key="2">
    <citation type="submission" date="2023-05" db="EMBL/GenBank/DDBJ databases">
        <authorList>
            <consortium name="Lawrence Berkeley National Laboratory"/>
            <person name="Steindorff A."/>
            <person name="Hensen N."/>
            <person name="Bonometti L."/>
            <person name="Westerberg I."/>
            <person name="Brannstrom I.O."/>
            <person name="Guillou S."/>
            <person name="Cros-Aarteil S."/>
            <person name="Calhoun S."/>
            <person name="Haridas S."/>
            <person name="Kuo A."/>
            <person name="Mondo S."/>
            <person name="Pangilinan J."/>
            <person name="Riley R."/>
            <person name="Labutti K."/>
            <person name="Andreopoulos B."/>
            <person name="Lipzen A."/>
            <person name="Chen C."/>
            <person name="Yanf M."/>
            <person name="Daum C."/>
            <person name="Ng V."/>
            <person name="Clum A."/>
            <person name="Ohm R."/>
            <person name="Martin F."/>
            <person name="Silar P."/>
            <person name="Natvig D."/>
            <person name="Lalanne C."/>
            <person name="Gautier V."/>
            <person name="Ament-Velasquez S.L."/>
            <person name="Kruys A."/>
            <person name="Hutchinson M.I."/>
            <person name="Powell A.J."/>
            <person name="Barry K."/>
            <person name="Miller A.N."/>
            <person name="Grigoriev I.V."/>
            <person name="Debuchy R."/>
            <person name="Gladieux P."/>
            <person name="Thoren M.H."/>
            <person name="Johannesson H."/>
        </authorList>
    </citation>
    <scope>NUCLEOTIDE SEQUENCE</scope>
    <source>
        <strain evidence="8">CBS 731.68</strain>
    </source>
</reference>
<name>A0AAN6Z1I1_9PEZI</name>
<comment type="subcellular location">
    <subcellularLocation>
        <location evidence="1">Nucleus</location>
    </subcellularLocation>
</comment>
<dbReference type="Pfam" id="PF10345">
    <property type="entry name" value="Cohesin_load"/>
    <property type="match status" value="1"/>
</dbReference>
<dbReference type="RefSeq" id="XP_062645891.1">
    <property type="nucleotide sequence ID" value="XM_062796439.1"/>
</dbReference>
<dbReference type="GO" id="GO:0051301">
    <property type="term" value="P:cell division"/>
    <property type="evidence" value="ECO:0007669"/>
    <property type="project" value="UniProtKB-KW"/>
</dbReference>
<evidence type="ECO:0000256" key="2">
    <source>
        <dbReference type="ARBA" id="ARBA00008585"/>
    </source>
</evidence>
<reference evidence="8" key="1">
    <citation type="journal article" date="2023" name="Mol. Phylogenet. Evol.">
        <title>Genome-scale phylogeny and comparative genomics of the fungal order Sordariales.</title>
        <authorList>
            <person name="Hensen N."/>
            <person name="Bonometti L."/>
            <person name="Westerberg I."/>
            <person name="Brannstrom I.O."/>
            <person name="Guillou S."/>
            <person name="Cros-Aarteil S."/>
            <person name="Calhoun S."/>
            <person name="Haridas S."/>
            <person name="Kuo A."/>
            <person name="Mondo S."/>
            <person name="Pangilinan J."/>
            <person name="Riley R."/>
            <person name="LaButti K."/>
            <person name="Andreopoulos B."/>
            <person name="Lipzen A."/>
            <person name="Chen C."/>
            <person name="Yan M."/>
            <person name="Daum C."/>
            <person name="Ng V."/>
            <person name="Clum A."/>
            <person name="Steindorff A."/>
            <person name="Ohm R.A."/>
            <person name="Martin F."/>
            <person name="Silar P."/>
            <person name="Natvig D.O."/>
            <person name="Lalanne C."/>
            <person name="Gautier V."/>
            <person name="Ament-Velasquez S.L."/>
            <person name="Kruys A."/>
            <person name="Hutchinson M.I."/>
            <person name="Powell A.J."/>
            <person name="Barry K."/>
            <person name="Miller A.N."/>
            <person name="Grigoriev I.V."/>
            <person name="Debuchy R."/>
            <person name="Gladieux P."/>
            <person name="Hiltunen Thoren M."/>
            <person name="Johannesson H."/>
        </authorList>
    </citation>
    <scope>NUCLEOTIDE SEQUENCE</scope>
    <source>
        <strain evidence="8">CBS 731.68</strain>
    </source>
</reference>
<evidence type="ECO:0000256" key="3">
    <source>
        <dbReference type="ARBA" id="ARBA00022618"/>
    </source>
</evidence>
<keyword evidence="6" id="KW-0539">Nucleus</keyword>
<evidence type="ECO:0000256" key="4">
    <source>
        <dbReference type="ARBA" id="ARBA00022776"/>
    </source>
</evidence>
<keyword evidence="3" id="KW-0132">Cell division</keyword>
<comment type="similarity">
    <text evidence="2">Belongs to the SCC4/mau-2 family.</text>
</comment>
<dbReference type="GO" id="GO:0007059">
    <property type="term" value="P:chromosome segregation"/>
    <property type="evidence" value="ECO:0007669"/>
    <property type="project" value="UniProtKB-KW"/>
</dbReference>
<dbReference type="PANTHER" id="PTHR21394">
    <property type="entry name" value="MAU2 CHROMATID COHESION FACTOR HOMOLOG"/>
    <property type="match status" value="1"/>
</dbReference>
<dbReference type="AlphaFoldDB" id="A0AAN6Z1I1"/>
<dbReference type="GeneID" id="87833207"/>
<gene>
    <name evidence="8" type="ORF">N657DRAFT_681933</name>
</gene>
<evidence type="ECO:0000256" key="1">
    <source>
        <dbReference type="ARBA" id="ARBA00004123"/>
    </source>
</evidence>
<keyword evidence="9" id="KW-1185">Reference proteome</keyword>
<accession>A0AAN6Z1I1</accession>
<dbReference type="GO" id="GO:0007064">
    <property type="term" value="P:mitotic sister chromatid cohesion"/>
    <property type="evidence" value="ECO:0007669"/>
    <property type="project" value="InterPro"/>
</dbReference>
<keyword evidence="5" id="KW-0159">Chromosome partition</keyword>
<evidence type="ECO:0000256" key="6">
    <source>
        <dbReference type="ARBA" id="ARBA00023242"/>
    </source>
</evidence>
<dbReference type="EMBL" id="MU853231">
    <property type="protein sequence ID" value="KAK4122120.1"/>
    <property type="molecule type" value="Genomic_DNA"/>
</dbReference>
<organism evidence="8 9">
    <name type="scientific">Parathielavia appendiculata</name>
    <dbReference type="NCBI Taxonomy" id="2587402"/>
    <lineage>
        <taxon>Eukaryota</taxon>
        <taxon>Fungi</taxon>
        <taxon>Dikarya</taxon>
        <taxon>Ascomycota</taxon>
        <taxon>Pezizomycotina</taxon>
        <taxon>Sordariomycetes</taxon>
        <taxon>Sordariomycetidae</taxon>
        <taxon>Sordariales</taxon>
        <taxon>Chaetomiaceae</taxon>
        <taxon>Parathielavia</taxon>
    </lineage>
</organism>
<evidence type="ECO:0000256" key="7">
    <source>
        <dbReference type="ARBA" id="ARBA00023306"/>
    </source>
</evidence>
<dbReference type="GO" id="GO:0005634">
    <property type="term" value="C:nucleus"/>
    <property type="evidence" value="ECO:0007669"/>
    <property type="project" value="UniProtKB-SubCell"/>
</dbReference>